<keyword evidence="2" id="KW-0732">Signal</keyword>
<keyword evidence="5" id="KW-1185">Reference proteome</keyword>
<dbReference type="Pfam" id="PF00188">
    <property type="entry name" value="CAP"/>
    <property type="match status" value="1"/>
</dbReference>
<gene>
    <name evidence="4" type="ORF">SLS56_009492</name>
</gene>
<dbReference type="EMBL" id="JAJVDC020000162">
    <property type="protein sequence ID" value="KAL1620768.1"/>
    <property type="molecule type" value="Genomic_DNA"/>
</dbReference>
<dbReference type="PANTHER" id="PTHR10334">
    <property type="entry name" value="CYSTEINE-RICH SECRETORY PROTEIN-RELATED"/>
    <property type="match status" value="1"/>
</dbReference>
<dbReference type="InterPro" id="IPR001283">
    <property type="entry name" value="CRISP-related"/>
</dbReference>
<evidence type="ECO:0000313" key="4">
    <source>
        <dbReference type="EMBL" id="KAL1620768.1"/>
    </source>
</evidence>
<dbReference type="Proteomes" id="UP001521116">
    <property type="component" value="Unassembled WGS sequence"/>
</dbReference>
<evidence type="ECO:0000256" key="1">
    <source>
        <dbReference type="SAM" id="MobiDB-lite"/>
    </source>
</evidence>
<name>A0ABR3SH13_9PEZI</name>
<feature type="chain" id="PRO_5046581542" description="SCP domain-containing protein" evidence="2">
    <location>
        <begin position="18"/>
        <end position="352"/>
    </location>
</feature>
<dbReference type="Gene3D" id="3.40.33.10">
    <property type="entry name" value="CAP"/>
    <property type="match status" value="1"/>
</dbReference>
<dbReference type="InterPro" id="IPR035940">
    <property type="entry name" value="CAP_sf"/>
</dbReference>
<sequence>MRFSALLVGGLAAGVMAAPAIVTRTVNAVQVVTVTAAQAPASTAPQPNVHVVTQVVTVGGQHVPSSVNAPYSSWQPLPVSPFPSISEHHVITLGEGTVTGTWTFDPASTTSTSSFETPKPALTDPTEGPGLFAETGSLVTITLKSKQVQAPAPSYVAQAPDADSCQDLHPDDPQFCQDVLDSHNIHRRNHSAPDIKWSKDLFHSALLVASNCNFSHFMDFDGGNYGQNLLISTAKSDIKAGITNGWYNSEFSFFNFYGQATPKDMADGDSTWERYSHFTQVIWAASKEVGCAEVFCPGVSGCRPNDQTCPNGFSNTYFNSWLTVCNYKTPGNVLGAYAQNVGQPQNRPPVIV</sequence>
<organism evidence="4 5">
    <name type="scientific">Neofusicoccum ribis</name>
    <dbReference type="NCBI Taxonomy" id="45134"/>
    <lineage>
        <taxon>Eukaryota</taxon>
        <taxon>Fungi</taxon>
        <taxon>Dikarya</taxon>
        <taxon>Ascomycota</taxon>
        <taxon>Pezizomycotina</taxon>
        <taxon>Dothideomycetes</taxon>
        <taxon>Dothideomycetes incertae sedis</taxon>
        <taxon>Botryosphaeriales</taxon>
        <taxon>Botryosphaeriaceae</taxon>
        <taxon>Neofusicoccum</taxon>
    </lineage>
</organism>
<dbReference type="SMART" id="SM00198">
    <property type="entry name" value="SCP"/>
    <property type="match status" value="1"/>
</dbReference>
<reference evidence="4 5" key="1">
    <citation type="submission" date="2024-02" db="EMBL/GenBank/DDBJ databases">
        <title>De novo assembly and annotation of 12 fungi associated with fruit tree decline syndrome in Ontario, Canada.</title>
        <authorList>
            <person name="Sulman M."/>
            <person name="Ellouze W."/>
            <person name="Ilyukhin E."/>
        </authorList>
    </citation>
    <scope>NUCLEOTIDE SEQUENCE [LARGE SCALE GENOMIC DNA]</scope>
    <source>
        <strain evidence="4 5">M1-105</strain>
    </source>
</reference>
<dbReference type="InterPro" id="IPR014044">
    <property type="entry name" value="CAP_dom"/>
</dbReference>
<dbReference type="PRINTS" id="PR00837">
    <property type="entry name" value="V5TPXLIKE"/>
</dbReference>
<feature type="domain" description="SCP" evidence="3">
    <location>
        <begin position="174"/>
        <end position="335"/>
    </location>
</feature>
<evidence type="ECO:0000313" key="5">
    <source>
        <dbReference type="Proteomes" id="UP001521116"/>
    </source>
</evidence>
<proteinExistence type="predicted"/>
<dbReference type="SUPFAM" id="SSF55797">
    <property type="entry name" value="PR-1-like"/>
    <property type="match status" value="1"/>
</dbReference>
<feature type="signal peptide" evidence="2">
    <location>
        <begin position="1"/>
        <end position="17"/>
    </location>
</feature>
<protein>
    <recommendedName>
        <fullName evidence="3">SCP domain-containing protein</fullName>
    </recommendedName>
</protein>
<evidence type="ECO:0000256" key="2">
    <source>
        <dbReference type="SAM" id="SignalP"/>
    </source>
</evidence>
<comment type="caution">
    <text evidence="4">The sequence shown here is derived from an EMBL/GenBank/DDBJ whole genome shotgun (WGS) entry which is preliminary data.</text>
</comment>
<feature type="region of interest" description="Disordered" evidence="1">
    <location>
        <begin position="108"/>
        <end position="129"/>
    </location>
</feature>
<evidence type="ECO:0000259" key="3">
    <source>
        <dbReference type="SMART" id="SM00198"/>
    </source>
</evidence>
<accession>A0ABR3SH13</accession>